<dbReference type="CDD" id="cd06171">
    <property type="entry name" value="Sigma70_r4"/>
    <property type="match status" value="1"/>
</dbReference>
<dbReference type="InterPro" id="IPR013324">
    <property type="entry name" value="RNA_pol_sigma_r3/r4-like"/>
</dbReference>
<evidence type="ECO:0000256" key="1">
    <source>
        <dbReference type="ARBA" id="ARBA00010641"/>
    </source>
</evidence>
<dbReference type="Pfam" id="PF08281">
    <property type="entry name" value="Sigma70_r4_2"/>
    <property type="match status" value="1"/>
</dbReference>
<dbReference type="EMBL" id="FRAP01000010">
    <property type="protein sequence ID" value="SHK68913.1"/>
    <property type="molecule type" value="Genomic_DNA"/>
</dbReference>
<keyword evidence="4" id="KW-0731">Sigma factor</keyword>
<feature type="domain" description="SnoaL-like" evidence="9">
    <location>
        <begin position="213"/>
        <end position="307"/>
    </location>
</feature>
<dbReference type="NCBIfam" id="NF006089">
    <property type="entry name" value="PRK08241.1"/>
    <property type="match status" value="1"/>
</dbReference>
<name>A0A1M6UIE7_PSETH</name>
<dbReference type="InterPro" id="IPR014305">
    <property type="entry name" value="RNA_pol_sigma-G_actinobac"/>
</dbReference>
<dbReference type="InterPro" id="IPR032710">
    <property type="entry name" value="NTF2-like_dom_sf"/>
</dbReference>
<feature type="region of interest" description="Disordered" evidence="6">
    <location>
        <begin position="333"/>
        <end position="359"/>
    </location>
</feature>
<dbReference type="InterPro" id="IPR013325">
    <property type="entry name" value="RNA_pol_sigma_r2"/>
</dbReference>
<comment type="similarity">
    <text evidence="1">Belongs to the sigma-70 factor family. ECF subfamily.</text>
</comment>
<dbReference type="GO" id="GO:0006352">
    <property type="term" value="P:DNA-templated transcription initiation"/>
    <property type="evidence" value="ECO:0007669"/>
    <property type="project" value="InterPro"/>
</dbReference>
<keyword evidence="3" id="KW-0805">Transcription regulation</keyword>
<reference evidence="10 11" key="1">
    <citation type="submission" date="2016-11" db="EMBL/GenBank/DDBJ databases">
        <authorList>
            <person name="Jaros S."/>
            <person name="Januszkiewicz K."/>
            <person name="Wedrychowicz H."/>
        </authorList>
    </citation>
    <scope>NUCLEOTIDE SEQUENCE [LARGE SCALE GENOMIC DNA]</scope>
    <source>
        <strain evidence="10 11">DSM 43832</strain>
    </source>
</reference>
<dbReference type="Pfam" id="PF04542">
    <property type="entry name" value="Sigma70_r2"/>
    <property type="match status" value="1"/>
</dbReference>
<dbReference type="Gene3D" id="3.10.450.50">
    <property type="match status" value="1"/>
</dbReference>
<dbReference type="InterPro" id="IPR007627">
    <property type="entry name" value="RNA_pol_sigma70_r2"/>
</dbReference>
<dbReference type="AlphaFoldDB" id="A0A1M6UIE7"/>
<organism evidence="10 11">
    <name type="scientific">Pseudonocardia thermophila</name>
    <dbReference type="NCBI Taxonomy" id="1848"/>
    <lineage>
        <taxon>Bacteria</taxon>
        <taxon>Bacillati</taxon>
        <taxon>Actinomycetota</taxon>
        <taxon>Actinomycetes</taxon>
        <taxon>Pseudonocardiales</taxon>
        <taxon>Pseudonocardiaceae</taxon>
        <taxon>Pseudonocardia</taxon>
    </lineage>
</organism>
<dbReference type="PANTHER" id="PTHR43133">
    <property type="entry name" value="RNA POLYMERASE ECF-TYPE SIGMA FACTO"/>
    <property type="match status" value="1"/>
</dbReference>
<evidence type="ECO:0000313" key="11">
    <source>
        <dbReference type="Proteomes" id="UP000184363"/>
    </source>
</evidence>
<dbReference type="OrthoDB" id="3806887at2"/>
<dbReference type="InterPro" id="IPR013249">
    <property type="entry name" value="RNA_pol_sigma70_r4_t2"/>
</dbReference>
<dbReference type="PANTHER" id="PTHR43133:SF65">
    <property type="entry name" value="ECF RNA POLYMERASE SIGMA FACTOR SIGG"/>
    <property type="match status" value="1"/>
</dbReference>
<dbReference type="NCBIfam" id="TIGR02937">
    <property type="entry name" value="sigma70-ECF"/>
    <property type="match status" value="1"/>
</dbReference>
<dbReference type="RefSeq" id="WP_073457594.1">
    <property type="nucleotide sequence ID" value="NZ_CALGVN010000001.1"/>
</dbReference>
<dbReference type="SUPFAM" id="SSF54427">
    <property type="entry name" value="NTF2-like"/>
    <property type="match status" value="1"/>
</dbReference>
<evidence type="ECO:0000256" key="3">
    <source>
        <dbReference type="ARBA" id="ARBA00023015"/>
    </source>
</evidence>
<gene>
    <name evidence="10" type="ORF">SAMN05443637_11090</name>
</gene>
<dbReference type="Gene3D" id="1.10.1740.10">
    <property type="match status" value="1"/>
</dbReference>
<feature type="domain" description="RNA polymerase sigma-70 region 2" evidence="7">
    <location>
        <begin position="20"/>
        <end position="86"/>
    </location>
</feature>
<dbReference type="GO" id="GO:0016987">
    <property type="term" value="F:sigma factor activity"/>
    <property type="evidence" value="ECO:0007669"/>
    <property type="project" value="UniProtKB-KW"/>
</dbReference>
<dbReference type="SUPFAM" id="SSF88659">
    <property type="entry name" value="Sigma3 and sigma4 domains of RNA polymerase sigma factors"/>
    <property type="match status" value="1"/>
</dbReference>
<dbReference type="GO" id="GO:0003677">
    <property type="term" value="F:DNA binding"/>
    <property type="evidence" value="ECO:0007669"/>
    <property type="project" value="InterPro"/>
</dbReference>
<feature type="domain" description="RNA polymerase sigma factor 70 region 4 type 2" evidence="8">
    <location>
        <begin position="141"/>
        <end position="193"/>
    </location>
</feature>
<evidence type="ECO:0000256" key="6">
    <source>
        <dbReference type="SAM" id="MobiDB-lite"/>
    </source>
</evidence>
<evidence type="ECO:0000313" key="10">
    <source>
        <dbReference type="EMBL" id="SHK68913.1"/>
    </source>
</evidence>
<dbReference type="STRING" id="1848.SAMN05443637_11090"/>
<dbReference type="Pfam" id="PF12680">
    <property type="entry name" value="SnoaL_2"/>
    <property type="match status" value="1"/>
</dbReference>
<dbReference type="InterPro" id="IPR014284">
    <property type="entry name" value="RNA_pol_sigma-70_dom"/>
</dbReference>
<protein>
    <submittedName>
        <fullName evidence="10">RNA polymerase, sigma subunit, ECF family</fullName>
    </submittedName>
</protein>
<proteinExistence type="inferred from homology"/>
<dbReference type="NCBIfam" id="TIGR02960">
    <property type="entry name" value="SigX5"/>
    <property type="match status" value="1"/>
</dbReference>
<dbReference type="InterPro" id="IPR039425">
    <property type="entry name" value="RNA_pol_sigma-70-like"/>
</dbReference>
<dbReference type="InterPro" id="IPR036388">
    <property type="entry name" value="WH-like_DNA-bd_sf"/>
</dbReference>
<dbReference type="Gene3D" id="1.10.10.10">
    <property type="entry name" value="Winged helix-like DNA-binding domain superfamily/Winged helix DNA-binding domain"/>
    <property type="match status" value="1"/>
</dbReference>
<evidence type="ECO:0000259" key="7">
    <source>
        <dbReference type="Pfam" id="PF04542"/>
    </source>
</evidence>
<accession>A0A1M6UIE7</accession>
<dbReference type="SUPFAM" id="SSF88946">
    <property type="entry name" value="Sigma2 domain of RNA polymerase sigma factors"/>
    <property type="match status" value="1"/>
</dbReference>
<evidence type="ECO:0000256" key="4">
    <source>
        <dbReference type="ARBA" id="ARBA00023082"/>
    </source>
</evidence>
<comment type="subunit">
    <text evidence="2">Interacts transiently with the RNA polymerase catalytic core formed by RpoA, RpoB, RpoC and RpoZ (2 alpha, 1 beta, 1 beta' and 1 omega subunit) to form the RNA polymerase holoenzyme that can initiate transcription.</text>
</comment>
<dbReference type="InterPro" id="IPR037401">
    <property type="entry name" value="SnoaL-like"/>
</dbReference>
<keyword evidence="11" id="KW-1185">Reference proteome</keyword>
<evidence type="ECO:0000256" key="5">
    <source>
        <dbReference type="ARBA" id="ARBA00023163"/>
    </source>
</evidence>
<evidence type="ECO:0000259" key="9">
    <source>
        <dbReference type="Pfam" id="PF12680"/>
    </source>
</evidence>
<evidence type="ECO:0000256" key="2">
    <source>
        <dbReference type="ARBA" id="ARBA00011344"/>
    </source>
</evidence>
<sequence length="359" mass="39570">MTDLTAETTRSDVTSIEEAIAAYRTELTGYCYRMLGSSFDAEDAVQETMVRAWKSFDKFEGRSSVRSWLYRIATNVCLTALEGRNRRARPMDLGGPGVPEVSQLGEPRGEATWLQPMPDALVVPEDGDPAELAVARESIRLAFLAALQHLPPKQRAVLILREVLQWSAAEAADLLGTTVAGVNSALQRARATMADLDTDRGDVLAEQDQELLDRYADAFQRYDIEAMVALLHEDAVLSMPPYPLWLTGVEHIRTWWVGPGAGCAGSRLVPVRVNGLPGYCQYRRSAEGDGHDAWAVQVLELREGKIVGFTSFLDVASWFPLFGLPLRLEEGEPDPVPAPRLPEVRPRSLLADPADEIAE</sequence>
<dbReference type="Proteomes" id="UP000184363">
    <property type="component" value="Unassembled WGS sequence"/>
</dbReference>
<evidence type="ECO:0000259" key="8">
    <source>
        <dbReference type="Pfam" id="PF08281"/>
    </source>
</evidence>
<keyword evidence="5" id="KW-0804">Transcription</keyword>